<keyword evidence="2 5" id="KW-0238">DNA-binding</keyword>
<evidence type="ECO:0000256" key="1">
    <source>
        <dbReference type="ARBA" id="ARBA00023015"/>
    </source>
</evidence>
<evidence type="ECO:0000256" key="2">
    <source>
        <dbReference type="ARBA" id="ARBA00023125"/>
    </source>
</evidence>
<reference evidence="6" key="1">
    <citation type="submission" date="2016-10" db="EMBL/GenBank/DDBJ databases">
        <authorList>
            <person name="Varghese N."/>
            <person name="Submissions S."/>
        </authorList>
    </citation>
    <scope>NUCLEOTIDE SEQUENCE [LARGE SCALE GENOMIC DNA]</scope>
    <source>
        <strain evidence="6">DSM 3695</strain>
    </source>
</reference>
<dbReference type="Gene3D" id="1.10.10.10">
    <property type="entry name" value="Winged helix-like DNA-binding domain superfamily/Winged helix DNA-binding domain"/>
    <property type="match status" value="1"/>
</dbReference>
<gene>
    <name evidence="5" type="ORF">SAMN04488122_2560</name>
</gene>
<dbReference type="GO" id="GO:0003677">
    <property type="term" value="F:DNA binding"/>
    <property type="evidence" value="ECO:0007669"/>
    <property type="project" value="UniProtKB-KW"/>
</dbReference>
<dbReference type="STRING" id="29529.SAMN04488122_2560"/>
<dbReference type="Proteomes" id="UP000199310">
    <property type="component" value="Unassembled WGS sequence"/>
</dbReference>
<dbReference type="AlphaFoldDB" id="A0A1I0RBE5"/>
<keyword evidence="3" id="KW-0804">Transcription</keyword>
<dbReference type="EMBL" id="FOJG01000001">
    <property type="protein sequence ID" value="SEW37915.1"/>
    <property type="molecule type" value="Genomic_DNA"/>
</dbReference>
<dbReference type="PROSITE" id="PS51118">
    <property type="entry name" value="HTH_HXLR"/>
    <property type="match status" value="1"/>
</dbReference>
<evidence type="ECO:0000256" key="3">
    <source>
        <dbReference type="ARBA" id="ARBA00023163"/>
    </source>
</evidence>
<dbReference type="SUPFAM" id="SSF46785">
    <property type="entry name" value="Winged helix' DNA-binding domain"/>
    <property type="match status" value="1"/>
</dbReference>
<feature type="domain" description="HTH hxlR-type" evidence="4">
    <location>
        <begin position="21"/>
        <end position="119"/>
    </location>
</feature>
<name>A0A1I0RBE5_9BACT</name>
<dbReference type="RefSeq" id="WP_177192146.1">
    <property type="nucleotide sequence ID" value="NZ_FOJG01000001.1"/>
</dbReference>
<dbReference type="PANTHER" id="PTHR33204">
    <property type="entry name" value="TRANSCRIPTIONAL REGULATOR, MARR FAMILY"/>
    <property type="match status" value="1"/>
</dbReference>
<accession>A0A1I0RBE5</accession>
<evidence type="ECO:0000259" key="4">
    <source>
        <dbReference type="PROSITE" id="PS51118"/>
    </source>
</evidence>
<sequence>MRQKKQNSTNTLNEHFLEERCTLNKVLKIIGKRWITEILILIEKDVYRFSQLKECLSGISDNVLSTALNELVERKLIRKEIYNQVPLKVEYQITDTGLEMLTVLHSLCAWGKKHIPYDVRMTPGVAKKAGI</sequence>
<dbReference type="InterPro" id="IPR002577">
    <property type="entry name" value="HTH_HxlR"/>
</dbReference>
<proteinExistence type="predicted"/>
<evidence type="ECO:0000313" key="6">
    <source>
        <dbReference type="Proteomes" id="UP000199310"/>
    </source>
</evidence>
<keyword evidence="1" id="KW-0805">Transcription regulation</keyword>
<keyword evidence="6" id="KW-1185">Reference proteome</keyword>
<organism evidence="5 6">
    <name type="scientific">Chitinophaga arvensicola</name>
    <dbReference type="NCBI Taxonomy" id="29529"/>
    <lineage>
        <taxon>Bacteria</taxon>
        <taxon>Pseudomonadati</taxon>
        <taxon>Bacteroidota</taxon>
        <taxon>Chitinophagia</taxon>
        <taxon>Chitinophagales</taxon>
        <taxon>Chitinophagaceae</taxon>
        <taxon>Chitinophaga</taxon>
    </lineage>
</organism>
<dbReference type="Pfam" id="PF01638">
    <property type="entry name" value="HxlR"/>
    <property type="match status" value="1"/>
</dbReference>
<evidence type="ECO:0000313" key="5">
    <source>
        <dbReference type="EMBL" id="SEW37915.1"/>
    </source>
</evidence>
<protein>
    <submittedName>
        <fullName evidence="5">DNA-binding transcriptional regulator, HxlR family</fullName>
    </submittedName>
</protein>
<dbReference type="InterPro" id="IPR036388">
    <property type="entry name" value="WH-like_DNA-bd_sf"/>
</dbReference>
<dbReference type="InterPro" id="IPR036390">
    <property type="entry name" value="WH_DNA-bd_sf"/>
</dbReference>